<keyword evidence="1" id="KW-0732">Signal</keyword>
<proteinExistence type="predicted"/>
<evidence type="ECO:0000256" key="1">
    <source>
        <dbReference type="SAM" id="SignalP"/>
    </source>
</evidence>
<dbReference type="KEGG" id="fjg:BB050_00351"/>
<evidence type="ECO:0000313" key="3">
    <source>
        <dbReference type="Proteomes" id="UP000093276"/>
    </source>
</evidence>
<organism evidence="2 3">
    <name type="scientific">Flavobacterium anhuiense</name>
    <dbReference type="NCBI Taxonomy" id="459526"/>
    <lineage>
        <taxon>Bacteria</taxon>
        <taxon>Pseudomonadati</taxon>
        <taxon>Bacteroidota</taxon>
        <taxon>Flavobacteriia</taxon>
        <taxon>Flavobacteriales</taxon>
        <taxon>Flavobacteriaceae</taxon>
        <taxon>Flavobacterium</taxon>
    </lineage>
</organism>
<dbReference type="RefSeq" id="WP_066032365.1">
    <property type="nucleotide sequence ID" value="NZ_CP016907.1"/>
</dbReference>
<dbReference type="AlphaFoldDB" id="A0AAC9CZA4"/>
<evidence type="ECO:0000313" key="2">
    <source>
        <dbReference type="EMBL" id="AOC93507.1"/>
    </source>
</evidence>
<reference evidence="2 3" key="1">
    <citation type="submission" date="2016-08" db="EMBL/GenBank/DDBJ databases">
        <title>Complete genome sequence of Flavobacterium johnsoniae strain GSE09, a volatile-producing biocontrol agent isolated from cucumber (Cucumis sativus).</title>
        <authorList>
            <person name="Jeong J.-J."/>
            <person name="Oh J.Y."/>
            <person name="Jim Y.J."/>
            <person name="Sang M.K."/>
            <person name="Kim K.D."/>
        </authorList>
    </citation>
    <scope>NUCLEOTIDE SEQUENCE [LARGE SCALE GENOMIC DNA]</scope>
    <source>
        <strain evidence="2 3">GSE09</strain>
    </source>
</reference>
<protein>
    <submittedName>
        <fullName evidence="2">Uncharacterized protein</fullName>
    </submittedName>
</protein>
<sequence>MNINQFKKLFYCFFILLLFINCSNDEDPIPENAVFEPQTELISLEGNQNQLEVHWKPVFIEKFKSYKVYRFDTYNNESFIPEGVVGLGELVFEATNNRTTSFIDTKVPYNSFVMYAVVTEYLNEEKNVIAVVSKNHLSFENKDLSFAITSVEKSADGSLKVTWDKDSNAGFESYKVYALSSPFLSHEDVMNDKNKLKSITIQNENSISDTAQYTDQIVYYAVSKVINGKTIWSKNLGLIDNPRSLKFRPGQTFKNPYVENEMIIINNEGEIVFYDINSLTSTKISTNGYIFFCSIGEYNGVKDLYVPSINGNVFLVDLKTHQIKKTINLKTDYDILTAIPINEHILFIEKHPYAEIGGLFVYNVENDKVLNRNGSFGAASNAKLFYGKDNYFFILDGDGREYGSSSAIRRLNINGDQVTTDLLWNESVADSRLFALSEDKSFFVSTNFGFQSDVNYENFTEVTTKSYSSTLNLADAKITSDNRIYFAVPGDGRISVFEKNNFSAPVKEYKTNGGALFLEVFDKQIISLNQCPNTCILETTAK</sequence>
<gene>
    <name evidence="2" type="ORF">BB050_00351</name>
</gene>
<dbReference type="Proteomes" id="UP000093276">
    <property type="component" value="Chromosome"/>
</dbReference>
<feature type="chain" id="PRO_5042155725" evidence="1">
    <location>
        <begin position="25"/>
        <end position="542"/>
    </location>
</feature>
<dbReference type="GeneID" id="32306244"/>
<feature type="signal peptide" evidence="1">
    <location>
        <begin position="1"/>
        <end position="24"/>
    </location>
</feature>
<dbReference type="SUPFAM" id="SSF82171">
    <property type="entry name" value="DPP6 N-terminal domain-like"/>
    <property type="match status" value="1"/>
</dbReference>
<accession>A0AAC9CZA4</accession>
<dbReference type="EMBL" id="CP016907">
    <property type="protein sequence ID" value="AOC93507.1"/>
    <property type="molecule type" value="Genomic_DNA"/>
</dbReference>
<name>A0AAC9CZA4_9FLAO</name>